<reference evidence="4" key="1">
    <citation type="submission" date="2016-10" db="EMBL/GenBank/DDBJ databases">
        <title>Sequence of Gallionella enrichment culture.</title>
        <authorList>
            <person name="Poehlein A."/>
            <person name="Muehling M."/>
            <person name="Daniel R."/>
        </authorList>
    </citation>
    <scope>NUCLEOTIDE SEQUENCE</scope>
</reference>
<keyword evidence="2 4" id="KW-0012">Acyltransferase</keyword>
<dbReference type="Gene3D" id="3.40.630.30">
    <property type="match status" value="1"/>
</dbReference>
<dbReference type="InterPro" id="IPR016181">
    <property type="entry name" value="Acyl_CoA_acyltransferase"/>
</dbReference>
<evidence type="ECO:0000259" key="3">
    <source>
        <dbReference type="PROSITE" id="PS51186"/>
    </source>
</evidence>
<dbReference type="AlphaFoldDB" id="A0A1J5PU37"/>
<evidence type="ECO:0000313" key="4">
    <source>
        <dbReference type="EMBL" id="OIQ71108.1"/>
    </source>
</evidence>
<gene>
    <name evidence="4" type="primary">mshD_20</name>
    <name evidence="4" type="ORF">GALL_472760</name>
</gene>
<dbReference type="PANTHER" id="PTHR43877">
    <property type="entry name" value="AMINOALKYLPHOSPHONATE N-ACETYLTRANSFERASE-RELATED-RELATED"/>
    <property type="match status" value="1"/>
</dbReference>
<keyword evidence="1 4" id="KW-0808">Transferase</keyword>
<dbReference type="EMBL" id="MLJW01003877">
    <property type="protein sequence ID" value="OIQ71108.1"/>
    <property type="molecule type" value="Genomic_DNA"/>
</dbReference>
<dbReference type="PROSITE" id="PS51186">
    <property type="entry name" value="GNAT"/>
    <property type="match status" value="1"/>
</dbReference>
<dbReference type="GO" id="GO:0035447">
    <property type="term" value="F:mycothiol synthase activity"/>
    <property type="evidence" value="ECO:0007669"/>
    <property type="project" value="UniProtKB-EC"/>
</dbReference>
<dbReference type="Pfam" id="PF00583">
    <property type="entry name" value="Acetyltransf_1"/>
    <property type="match status" value="1"/>
</dbReference>
<evidence type="ECO:0000256" key="1">
    <source>
        <dbReference type="ARBA" id="ARBA00022679"/>
    </source>
</evidence>
<dbReference type="CDD" id="cd04301">
    <property type="entry name" value="NAT_SF"/>
    <property type="match status" value="1"/>
</dbReference>
<organism evidence="4">
    <name type="scientific">mine drainage metagenome</name>
    <dbReference type="NCBI Taxonomy" id="410659"/>
    <lineage>
        <taxon>unclassified sequences</taxon>
        <taxon>metagenomes</taxon>
        <taxon>ecological metagenomes</taxon>
    </lineage>
</organism>
<dbReference type="InterPro" id="IPR050832">
    <property type="entry name" value="Bact_Acetyltransf"/>
</dbReference>
<proteinExistence type="predicted"/>
<comment type="caution">
    <text evidence="4">The sequence shown here is derived from an EMBL/GenBank/DDBJ whole genome shotgun (WGS) entry which is preliminary data.</text>
</comment>
<sequence>MGEDDFDDVLIRGAAVSDAARIAAVHIRSWRQAYAGIVPSTHLAALDEADRTRRWEADLRSGPQDDVRTWIAESGQQLLGFATLGPSRDEDAERGDVEIYSIYLDPGTWGRGVARDLMRTLLHEVPAGVTVRLWVMADNERARHFYRRHGFAPDGAERLDEIGGAEVLEVRYRRG</sequence>
<name>A0A1J5PU37_9ZZZZ</name>
<evidence type="ECO:0000256" key="2">
    <source>
        <dbReference type="ARBA" id="ARBA00023315"/>
    </source>
</evidence>
<accession>A0A1J5PU37</accession>
<protein>
    <submittedName>
        <fullName evidence="4">Mycothiol acetyltransferase</fullName>
        <ecNumber evidence="4">2.3.1.189</ecNumber>
    </submittedName>
</protein>
<dbReference type="InterPro" id="IPR000182">
    <property type="entry name" value="GNAT_dom"/>
</dbReference>
<feature type="domain" description="N-acetyltransferase" evidence="3">
    <location>
        <begin position="9"/>
        <end position="174"/>
    </location>
</feature>
<dbReference type="EC" id="2.3.1.189" evidence="4"/>
<dbReference type="SUPFAM" id="SSF55729">
    <property type="entry name" value="Acyl-CoA N-acyltransferases (Nat)"/>
    <property type="match status" value="1"/>
</dbReference>